<dbReference type="PROSITE" id="PS00444">
    <property type="entry name" value="POLYPRENYL_SYNTHASE_2"/>
    <property type="match status" value="1"/>
</dbReference>
<dbReference type="OrthoDB" id="4497239at2"/>
<evidence type="ECO:0000256" key="1">
    <source>
        <dbReference type="ARBA" id="ARBA00001946"/>
    </source>
</evidence>
<dbReference type="PROSITE" id="PS00723">
    <property type="entry name" value="POLYPRENYL_SYNTHASE_1"/>
    <property type="match status" value="1"/>
</dbReference>
<dbReference type="PATRIC" id="fig|446465.5.peg.445"/>
<keyword evidence="4" id="KW-0479">Metal-binding</keyword>
<dbReference type="Proteomes" id="UP000001919">
    <property type="component" value="Chromosome"/>
</dbReference>
<evidence type="ECO:0000256" key="7">
    <source>
        <dbReference type="SAM" id="MobiDB-lite"/>
    </source>
</evidence>
<dbReference type="InterPro" id="IPR033749">
    <property type="entry name" value="Polyprenyl_synt_CS"/>
</dbReference>
<dbReference type="PANTHER" id="PTHR12001">
    <property type="entry name" value="GERANYLGERANYL PYROPHOSPHATE SYNTHASE"/>
    <property type="match status" value="1"/>
</dbReference>
<keyword evidence="9" id="KW-1185">Reference proteome</keyword>
<dbReference type="InterPro" id="IPR000092">
    <property type="entry name" value="Polyprenyl_synt"/>
</dbReference>
<comment type="similarity">
    <text evidence="2 6">Belongs to the FPP/GGPP synthase family.</text>
</comment>
<dbReference type="Pfam" id="PF00348">
    <property type="entry name" value="polyprenyl_synt"/>
    <property type="match status" value="1"/>
</dbReference>
<dbReference type="EMBL" id="CP001643">
    <property type="protein sequence ID" value="ACU84320.1"/>
    <property type="molecule type" value="Genomic_DNA"/>
</dbReference>
<evidence type="ECO:0000256" key="3">
    <source>
        <dbReference type="ARBA" id="ARBA00022679"/>
    </source>
</evidence>
<organism evidence="8 9">
    <name type="scientific">Brachybacterium faecium (strain ATCC 43885 / DSM 4810 / JCM 11609 / LMG 19847 / NBRC 14762 / NCIMB 9860 / 6-10)</name>
    <dbReference type="NCBI Taxonomy" id="446465"/>
    <lineage>
        <taxon>Bacteria</taxon>
        <taxon>Bacillati</taxon>
        <taxon>Actinomycetota</taxon>
        <taxon>Actinomycetes</taxon>
        <taxon>Micrococcales</taxon>
        <taxon>Dermabacteraceae</taxon>
        <taxon>Brachybacterium</taxon>
    </lineage>
</organism>
<dbReference type="SUPFAM" id="SSF48576">
    <property type="entry name" value="Terpenoid synthases"/>
    <property type="match status" value="1"/>
</dbReference>
<dbReference type="STRING" id="446465.Bfae_04470"/>
<dbReference type="CDD" id="cd00685">
    <property type="entry name" value="Trans_IPPS_HT"/>
    <property type="match status" value="1"/>
</dbReference>
<dbReference type="Gene3D" id="1.10.600.10">
    <property type="entry name" value="Farnesyl Diphosphate Synthase"/>
    <property type="match status" value="1"/>
</dbReference>
<proteinExistence type="inferred from homology"/>
<name>C7MHB1_BRAFD</name>
<dbReference type="SFLD" id="SFLDS00005">
    <property type="entry name" value="Isoprenoid_Synthase_Type_I"/>
    <property type="match status" value="1"/>
</dbReference>
<evidence type="ECO:0000256" key="5">
    <source>
        <dbReference type="ARBA" id="ARBA00022842"/>
    </source>
</evidence>
<evidence type="ECO:0000256" key="4">
    <source>
        <dbReference type="ARBA" id="ARBA00022723"/>
    </source>
</evidence>
<evidence type="ECO:0000256" key="6">
    <source>
        <dbReference type="RuleBase" id="RU004466"/>
    </source>
</evidence>
<gene>
    <name evidence="8" type="ordered locus">Bfae_04470</name>
</gene>
<dbReference type="KEGG" id="bfa:Bfae_04470"/>
<dbReference type="HOGENOM" id="CLU_014015_2_1_11"/>
<dbReference type="GO" id="GO:0004659">
    <property type="term" value="F:prenyltransferase activity"/>
    <property type="evidence" value="ECO:0007669"/>
    <property type="project" value="InterPro"/>
</dbReference>
<evidence type="ECO:0000256" key="2">
    <source>
        <dbReference type="ARBA" id="ARBA00006706"/>
    </source>
</evidence>
<dbReference type="GO" id="GO:0008299">
    <property type="term" value="P:isoprenoid biosynthetic process"/>
    <property type="evidence" value="ECO:0007669"/>
    <property type="project" value="InterPro"/>
</dbReference>
<sequence length="382" mass="40033">MSRPQRTAVDREIQRLLGRGSTLPGALPALAHGDLWQAFARATEGGKRARPVLLLAAHEAFGGGRHEAAVQVGAALELLHTSFVIQDDVIDGDETRRGAPNLPGSVAAEAREQGASPAGSRRLGVAAGILAGDLGLVAALRAVARCDAPGPVVDRLLDLFESTLHTSAAGELADVRLQLTPAEQPAALRDALAVAELKTAAYSFQLPLHAGALLAGARPAQLTALDEVGALLGIGFQLIDDLLGVFGDEQRTGKSALGDLREGKRTALIAHASTTASWPRLRPLVGRDALDAEQAREARRLLTAAGSRTWVEDLAHWHLDSAVEAAERHALPAPLVDALGRAALEIRRTAAQSLLPLEETAQPLEEAERPSHPSAAREGLPA</sequence>
<dbReference type="InterPro" id="IPR008949">
    <property type="entry name" value="Isoprenoid_synthase_dom_sf"/>
</dbReference>
<dbReference type="AlphaFoldDB" id="C7MHB1"/>
<dbReference type="PANTHER" id="PTHR12001:SF85">
    <property type="entry name" value="SHORT CHAIN ISOPRENYL DIPHOSPHATE SYNTHASE"/>
    <property type="match status" value="1"/>
</dbReference>
<dbReference type="eggNOG" id="COG0142">
    <property type="taxonomic scope" value="Bacteria"/>
</dbReference>
<reference evidence="8 9" key="1">
    <citation type="journal article" date="2009" name="Stand. Genomic Sci.">
        <title>Complete genome sequence of Brachybacterium faecium type strain (Schefferle 6-10).</title>
        <authorList>
            <person name="Lapidus A."/>
            <person name="Pukall R."/>
            <person name="Labuttii K."/>
            <person name="Copeland A."/>
            <person name="Del Rio T.G."/>
            <person name="Nolan M."/>
            <person name="Chen F."/>
            <person name="Lucas S."/>
            <person name="Tice H."/>
            <person name="Cheng J.F."/>
            <person name="Bruce D."/>
            <person name="Goodwin L."/>
            <person name="Pitluck S."/>
            <person name="Rohde M."/>
            <person name="Goker M."/>
            <person name="Pati A."/>
            <person name="Ivanova N."/>
            <person name="Mavrommatis K."/>
            <person name="Chen A."/>
            <person name="Palaniappan K."/>
            <person name="D'haeseleer P."/>
            <person name="Chain P."/>
            <person name="Bristow J."/>
            <person name="Eisen J.A."/>
            <person name="Markowitz V."/>
            <person name="Hugenholtz P."/>
            <person name="Kyrpides N.C."/>
            <person name="Klenk H.P."/>
        </authorList>
    </citation>
    <scope>NUCLEOTIDE SEQUENCE [LARGE SCALE GENOMIC DNA]</scope>
    <source>
        <strain evidence="9">ATCC 43885 / DSM 4810 / JCM 11609 / LMG 19847 / NBRC 14762 / NCIMB 9860 / 6-10</strain>
    </source>
</reference>
<keyword evidence="5" id="KW-0460">Magnesium</keyword>
<protein>
    <submittedName>
        <fullName evidence="8">Geranylgeranyl pyrophosphate synthase</fullName>
    </submittedName>
</protein>
<evidence type="ECO:0000313" key="9">
    <source>
        <dbReference type="Proteomes" id="UP000001919"/>
    </source>
</evidence>
<evidence type="ECO:0000313" key="8">
    <source>
        <dbReference type="EMBL" id="ACU84320.1"/>
    </source>
</evidence>
<dbReference type="GO" id="GO:0046872">
    <property type="term" value="F:metal ion binding"/>
    <property type="evidence" value="ECO:0007669"/>
    <property type="project" value="UniProtKB-KW"/>
</dbReference>
<comment type="cofactor">
    <cofactor evidence="1">
        <name>Mg(2+)</name>
        <dbReference type="ChEBI" id="CHEBI:18420"/>
    </cofactor>
</comment>
<keyword evidence="3 6" id="KW-0808">Transferase</keyword>
<feature type="region of interest" description="Disordered" evidence="7">
    <location>
        <begin position="357"/>
        <end position="382"/>
    </location>
</feature>
<feature type="region of interest" description="Disordered" evidence="7">
    <location>
        <begin position="94"/>
        <end position="117"/>
    </location>
</feature>
<accession>C7MHB1</accession>